<proteinExistence type="predicted"/>
<dbReference type="AlphaFoldDB" id="A0A150M9E2"/>
<keyword evidence="1" id="KW-0472">Membrane</keyword>
<evidence type="ECO:0000313" key="3">
    <source>
        <dbReference type="Proteomes" id="UP000075683"/>
    </source>
</evidence>
<evidence type="ECO:0000313" key="2">
    <source>
        <dbReference type="EMBL" id="KYD20945.1"/>
    </source>
</evidence>
<keyword evidence="1" id="KW-1133">Transmembrane helix</keyword>
<comment type="caution">
    <text evidence="2">The sequence shown here is derived from an EMBL/GenBank/DDBJ whole genome shotgun (WGS) entry which is preliminary data.</text>
</comment>
<protein>
    <submittedName>
        <fullName evidence="2">Uncharacterized protein</fullName>
    </submittedName>
</protein>
<reference evidence="2 3" key="1">
    <citation type="submission" date="2016-01" db="EMBL/GenBank/DDBJ databases">
        <title>Draft Genome Sequences of Seven Thermophilic Sporeformers Isolated from Foods.</title>
        <authorList>
            <person name="Berendsen E.M."/>
            <person name="Wells-Bennik M.H."/>
            <person name="Krawcyk A.O."/>
            <person name="De Jong A."/>
            <person name="Holsappel S."/>
            <person name="Eijlander R.T."/>
            <person name="Kuipers O.P."/>
        </authorList>
    </citation>
    <scope>NUCLEOTIDE SEQUENCE [LARGE SCALE GENOMIC DNA]</scope>
    <source>
        <strain evidence="2 3">B4135</strain>
    </source>
</reference>
<evidence type="ECO:0000256" key="1">
    <source>
        <dbReference type="SAM" id="Phobius"/>
    </source>
</evidence>
<dbReference type="Proteomes" id="UP000075683">
    <property type="component" value="Unassembled WGS sequence"/>
</dbReference>
<dbReference type="EMBL" id="LQYT01000025">
    <property type="protein sequence ID" value="KYD20945.1"/>
    <property type="molecule type" value="Genomic_DNA"/>
</dbReference>
<name>A0A150M9E2_9BACI</name>
<gene>
    <name evidence="2" type="ORF">B4135_0192</name>
</gene>
<accession>A0A150M9E2</accession>
<keyword evidence="1" id="KW-0812">Transmembrane</keyword>
<organism evidence="2 3">
    <name type="scientific">Caldibacillus debilis</name>
    <dbReference type="NCBI Taxonomy" id="301148"/>
    <lineage>
        <taxon>Bacteria</taxon>
        <taxon>Bacillati</taxon>
        <taxon>Bacillota</taxon>
        <taxon>Bacilli</taxon>
        <taxon>Bacillales</taxon>
        <taxon>Bacillaceae</taxon>
        <taxon>Caldibacillus</taxon>
    </lineage>
</organism>
<sequence>MPTAFPQPSAIPLPFKHSMIVTAMINILYEKKRGIMFKTGNTRGTGETPPIGPADP</sequence>
<feature type="transmembrane region" description="Helical" evidence="1">
    <location>
        <begin position="12"/>
        <end position="29"/>
    </location>
</feature>